<dbReference type="SUPFAM" id="SSF52096">
    <property type="entry name" value="ClpP/crotonase"/>
    <property type="match status" value="1"/>
</dbReference>
<keyword evidence="3 7" id="KW-0645">Protease</keyword>
<dbReference type="NCBIfam" id="NF045542">
    <property type="entry name" value="Clp_rel_HeadMat"/>
    <property type="match status" value="1"/>
</dbReference>
<dbReference type="EMBL" id="WITJ01000022">
    <property type="protein sequence ID" value="MQW40544.1"/>
    <property type="molecule type" value="Genomic_DNA"/>
</dbReference>
<dbReference type="PRINTS" id="PR00127">
    <property type="entry name" value="CLPPROTEASEP"/>
</dbReference>
<dbReference type="CDD" id="cd07016">
    <property type="entry name" value="S14_ClpP_1"/>
    <property type="match status" value="1"/>
</dbReference>
<keyword evidence="5" id="KW-0720">Serine protease</keyword>
<comment type="similarity">
    <text evidence="1 6">Belongs to the peptidase S14 family.</text>
</comment>
<evidence type="ECO:0000256" key="3">
    <source>
        <dbReference type="ARBA" id="ARBA00022670"/>
    </source>
</evidence>
<protein>
    <recommendedName>
        <fullName evidence="6">ATP-dependent Clp protease proteolytic subunit</fullName>
    </recommendedName>
</protein>
<dbReference type="Proteomes" id="UP000439550">
    <property type="component" value="Unassembled WGS sequence"/>
</dbReference>
<evidence type="ECO:0000256" key="6">
    <source>
        <dbReference type="RuleBase" id="RU003567"/>
    </source>
</evidence>
<sequence length="271" mass="29831">MKRKEILVKTLKFNGAVADNDDAEVYDWFGMECITPKKVNDFLNEANGEDVTIQINSGGGSVFAGSEIFTDLSKYQGKVTAEISGLCASAATFPILAADKVGISPIGQMMIHNVSSLAQGDYRDMSDAGKFLTGASNNLANLYAKKMNISVEDAQQMMDDETWFNAKQALESGMADEILFENNKQVKMVASISPILPQEKINQIKNMINKKTNDKKNSSLDNKFTSDQMESIKNMIDEKISEVKAEFEANNTAVKPPKNQKFKPLFLGGIK</sequence>
<organism evidence="7 8">
    <name type="scientific">Lactococcus hircilactis</name>
    <dbReference type="NCBI Taxonomy" id="1494462"/>
    <lineage>
        <taxon>Bacteria</taxon>
        <taxon>Bacillati</taxon>
        <taxon>Bacillota</taxon>
        <taxon>Bacilli</taxon>
        <taxon>Lactobacillales</taxon>
        <taxon>Streptococcaceae</taxon>
        <taxon>Lactococcus</taxon>
    </lineage>
</organism>
<dbReference type="GO" id="GO:0051117">
    <property type="term" value="F:ATPase binding"/>
    <property type="evidence" value="ECO:0007669"/>
    <property type="project" value="TreeGrafter"/>
</dbReference>
<dbReference type="InterPro" id="IPR029045">
    <property type="entry name" value="ClpP/crotonase-like_dom_sf"/>
</dbReference>
<evidence type="ECO:0000256" key="1">
    <source>
        <dbReference type="ARBA" id="ARBA00007039"/>
    </source>
</evidence>
<dbReference type="PANTHER" id="PTHR10381">
    <property type="entry name" value="ATP-DEPENDENT CLP PROTEASE PROTEOLYTIC SUBUNIT"/>
    <property type="match status" value="1"/>
</dbReference>
<keyword evidence="2" id="KW-0963">Cytoplasm</keyword>
<accession>A0A7X1Z9X7</accession>
<name>A0A7X1Z9X7_9LACT</name>
<dbReference type="PANTHER" id="PTHR10381:SF70">
    <property type="entry name" value="ATP-DEPENDENT CLP PROTEASE PROTEOLYTIC SUBUNIT"/>
    <property type="match status" value="1"/>
</dbReference>
<dbReference type="GO" id="GO:0009368">
    <property type="term" value="C:endopeptidase Clp complex"/>
    <property type="evidence" value="ECO:0007669"/>
    <property type="project" value="TreeGrafter"/>
</dbReference>
<evidence type="ECO:0000256" key="4">
    <source>
        <dbReference type="ARBA" id="ARBA00022801"/>
    </source>
</evidence>
<dbReference type="Pfam" id="PF00574">
    <property type="entry name" value="CLP_protease"/>
    <property type="match status" value="1"/>
</dbReference>
<dbReference type="GO" id="GO:0004252">
    <property type="term" value="F:serine-type endopeptidase activity"/>
    <property type="evidence" value="ECO:0007669"/>
    <property type="project" value="InterPro"/>
</dbReference>
<dbReference type="GO" id="GO:0004176">
    <property type="term" value="F:ATP-dependent peptidase activity"/>
    <property type="evidence" value="ECO:0007669"/>
    <property type="project" value="InterPro"/>
</dbReference>
<evidence type="ECO:0000256" key="5">
    <source>
        <dbReference type="ARBA" id="ARBA00022825"/>
    </source>
</evidence>
<gene>
    <name evidence="7" type="ORF">GHI93_11495</name>
</gene>
<dbReference type="GO" id="GO:0006515">
    <property type="term" value="P:protein quality control for misfolded or incompletely synthesized proteins"/>
    <property type="evidence" value="ECO:0007669"/>
    <property type="project" value="TreeGrafter"/>
</dbReference>
<dbReference type="OrthoDB" id="9806592at2"/>
<dbReference type="AlphaFoldDB" id="A0A7X1Z9X7"/>
<comment type="caution">
    <text evidence="7">The sequence shown here is derived from an EMBL/GenBank/DDBJ whole genome shotgun (WGS) entry which is preliminary data.</text>
</comment>
<evidence type="ECO:0000313" key="7">
    <source>
        <dbReference type="EMBL" id="MQW40544.1"/>
    </source>
</evidence>
<dbReference type="InterPro" id="IPR001907">
    <property type="entry name" value="ClpP"/>
</dbReference>
<dbReference type="Gene3D" id="3.90.226.10">
    <property type="entry name" value="2-enoyl-CoA Hydratase, Chain A, domain 1"/>
    <property type="match status" value="1"/>
</dbReference>
<evidence type="ECO:0000313" key="8">
    <source>
        <dbReference type="Proteomes" id="UP000439550"/>
    </source>
</evidence>
<reference evidence="7 8" key="1">
    <citation type="submission" date="2019-10" db="EMBL/GenBank/DDBJ databases">
        <authorList>
            <person name="Dong K."/>
        </authorList>
    </citation>
    <scope>NUCLEOTIDE SEQUENCE [LARGE SCALE GENOMIC DNA]</scope>
    <source>
        <strain evidence="7 8">DSM 28960</strain>
    </source>
</reference>
<proteinExistence type="inferred from homology"/>
<keyword evidence="4" id="KW-0378">Hydrolase</keyword>
<dbReference type="InterPro" id="IPR023562">
    <property type="entry name" value="ClpP/TepA"/>
</dbReference>
<keyword evidence="8" id="KW-1185">Reference proteome</keyword>
<evidence type="ECO:0000256" key="2">
    <source>
        <dbReference type="ARBA" id="ARBA00022490"/>
    </source>
</evidence>